<dbReference type="Pfam" id="PF22275">
    <property type="entry name" value="DUF6957"/>
    <property type="match status" value="1"/>
</dbReference>
<dbReference type="RefSeq" id="WP_134019528.1">
    <property type="nucleotide sequence ID" value="NZ_SOEC01000017.1"/>
</dbReference>
<dbReference type="AlphaFoldDB" id="A0A4V3GTA4"/>
<sequence length="163" mass="17951">MAIDNDMRIQLAELISLDDTYLGVSSTGHALDTILDELSQIEPQDSCEPDREALGEAGCTVRGWQLVSIVGIDEPMLLLYGTVIQDQYGRFQPGHYVFTSLVISVSDSGLVYTRNSTYGLVGAGERVKATLTEAYRMKTMGRSIQEIRSLHHMAAKMGRFCGD</sequence>
<dbReference type="EMBL" id="SOEC01000017">
    <property type="protein sequence ID" value="TDX26023.1"/>
    <property type="molecule type" value="Genomic_DNA"/>
</dbReference>
<proteinExistence type="predicted"/>
<dbReference type="OrthoDB" id="7020948at2"/>
<reference evidence="2 3" key="1">
    <citation type="submission" date="2019-03" db="EMBL/GenBank/DDBJ databases">
        <title>Freshwater and sediment microbial communities from various areas in North America, analyzing microbe dynamics in response to fracking.</title>
        <authorList>
            <person name="Lamendella R."/>
        </authorList>
    </citation>
    <scope>NUCLEOTIDE SEQUENCE [LARGE SCALE GENOMIC DNA]</scope>
    <source>
        <strain evidence="2 3">6_TX</strain>
    </source>
</reference>
<comment type="caution">
    <text evidence="2">The sequence shown here is derived from an EMBL/GenBank/DDBJ whole genome shotgun (WGS) entry which is preliminary data.</text>
</comment>
<gene>
    <name evidence="2" type="ORF">DFO67_1175</name>
</gene>
<evidence type="ECO:0000313" key="3">
    <source>
        <dbReference type="Proteomes" id="UP000294489"/>
    </source>
</evidence>
<dbReference type="Proteomes" id="UP000294489">
    <property type="component" value="Unassembled WGS sequence"/>
</dbReference>
<protein>
    <recommendedName>
        <fullName evidence="1">DUF6957 domain-containing protein</fullName>
    </recommendedName>
</protein>
<organism evidence="2 3">
    <name type="scientific">Modicisalibacter xianhensis</name>
    <dbReference type="NCBI Taxonomy" id="442341"/>
    <lineage>
        <taxon>Bacteria</taxon>
        <taxon>Pseudomonadati</taxon>
        <taxon>Pseudomonadota</taxon>
        <taxon>Gammaproteobacteria</taxon>
        <taxon>Oceanospirillales</taxon>
        <taxon>Halomonadaceae</taxon>
        <taxon>Modicisalibacter</taxon>
    </lineage>
</organism>
<accession>A0A4V3GTA4</accession>
<name>A0A4V3GTA4_9GAMM</name>
<feature type="domain" description="DUF6957" evidence="1">
    <location>
        <begin position="74"/>
        <end position="134"/>
    </location>
</feature>
<dbReference type="InterPro" id="IPR054232">
    <property type="entry name" value="DUF6957"/>
</dbReference>
<evidence type="ECO:0000313" key="2">
    <source>
        <dbReference type="EMBL" id="TDX26023.1"/>
    </source>
</evidence>
<evidence type="ECO:0000259" key="1">
    <source>
        <dbReference type="Pfam" id="PF22275"/>
    </source>
</evidence>